<keyword evidence="4" id="KW-0472">Membrane</keyword>
<dbReference type="EMBL" id="BPQB01000005">
    <property type="protein sequence ID" value="GJE87038.1"/>
    <property type="molecule type" value="Genomic_DNA"/>
</dbReference>
<dbReference type="InterPro" id="IPR001977">
    <property type="entry name" value="Depp_CoAkinase"/>
</dbReference>
<dbReference type="GO" id="GO:0005524">
    <property type="term" value="F:ATP binding"/>
    <property type="evidence" value="ECO:0007669"/>
    <property type="project" value="UniProtKB-KW"/>
</dbReference>
<proteinExistence type="inferred from homology"/>
<keyword evidence="2" id="KW-0547">Nucleotide-binding</keyword>
<dbReference type="NCBIfam" id="TIGR00152">
    <property type="entry name" value="dephospho-CoA kinase"/>
    <property type="match status" value="1"/>
</dbReference>
<comment type="caution">
    <text evidence="5">The sequence shown here is derived from an EMBL/GenBank/DDBJ whole genome shotgun (WGS) entry which is preliminary data.</text>
</comment>
<evidence type="ECO:0000256" key="3">
    <source>
        <dbReference type="ARBA" id="ARBA00022840"/>
    </source>
</evidence>
<keyword evidence="5" id="KW-0418">Kinase</keyword>
<dbReference type="CDD" id="cd02022">
    <property type="entry name" value="DPCK"/>
    <property type="match status" value="1"/>
</dbReference>
<evidence type="ECO:0000313" key="6">
    <source>
        <dbReference type="Proteomes" id="UP000703269"/>
    </source>
</evidence>
<evidence type="ECO:0000256" key="4">
    <source>
        <dbReference type="SAM" id="Phobius"/>
    </source>
</evidence>
<dbReference type="OrthoDB" id="247245at2759"/>
<dbReference type="FunFam" id="3.40.50.300:FF:000485">
    <property type="entry name" value="Dephospho-CoA kinase CAB5"/>
    <property type="match status" value="1"/>
</dbReference>
<sequence>MLVVGLTGGIATGKSTVSTQLQSFGLPVVDADLIARQVVEPGTPALAKIAKHFGEDILQHDGTLDRQKLGAIVFNDEAQRKELNKIVHPAVWRAIAWEVASHWLKGKKICILDVPLLIEGGMWKWVAKVVVVYCSPELQLQRLMKRDGSSTEAASARLNAQLSITEKVQYADHIVDNSGSIQDLEEQVDILVRKLHSETGWFWKLSWFPPIGIISAFWTLFWRHVRLARRAARKKR</sequence>
<keyword evidence="3" id="KW-0067">ATP-binding</keyword>
<keyword evidence="4" id="KW-0812">Transmembrane</keyword>
<evidence type="ECO:0000256" key="2">
    <source>
        <dbReference type="ARBA" id="ARBA00022741"/>
    </source>
</evidence>
<protein>
    <submittedName>
        <fullName evidence="5">Dephospho-CoA kinase</fullName>
    </submittedName>
</protein>
<dbReference type="GO" id="GO:0004140">
    <property type="term" value="F:dephospho-CoA kinase activity"/>
    <property type="evidence" value="ECO:0007669"/>
    <property type="project" value="InterPro"/>
</dbReference>
<dbReference type="GO" id="GO:0005737">
    <property type="term" value="C:cytoplasm"/>
    <property type="evidence" value="ECO:0007669"/>
    <property type="project" value="UniProtKB-ARBA"/>
</dbReference>
<dbReference type="Proteomes" id="UP000703269">
    <property type="component" value="Unassembled WGS sequence"/>
</dbReference>
<dbReference type="Gene3D" id="3.40.50.300">
    <property type="entry name" value="P-loop containing nucleotide triphosphate hydrolases"/>
    <property type="match status" value="1"/>
</dbReference>
<feature type="transmembrane region" description="Helical" evidence="4">
    <location>
        <begin position="201"/>
        <end position="225"/>
    </location>
</feature>
<keyword evidence="5" id="KW-0808">Transferase</keyword>
<dbReference type="SUPFAM" id="SSF52540">
    <property type="entry name" value="P-loop containing nucleoside triphosphate hydrolases"/>
    <property type="match status" value="1"/>
</dbReference>
<dbReference type="PROSITE" id="PS51219">
    <property type="entry name" value="DPCK"/>
    <property type="match status" value="1"/>
</dbReference>
<accession>A0A9P3G2F5</accession>
<dbReference type="InterPro" id="IPR027417">
    <property type="entry name" value="P-loop_NTPase"/>
</dbReference>
<comment type="similarity">
    <text evidence="1">Belongs to the CoaE family.</text>
</comment>
<dbReference type="HAMAP" id="MF_00376">
    <property type="entry name" value="Dephospho_CoA_kinase"/>
    <property type="match status" value="1"/>
</dbReference>
<dbReference type="AlphaFoldDB" id="A0A9P3G2F5"/>
<gene>
    <name evidence="5" type="ORF">PsYK624_031210</name>
</gene>
<evidence type="ECO:0000313" key="5">
    <source>
        <dbReference type="EMBL" id="GJE87038.1"/>
    </source>
</evidence>
<keyword evidence="6" id="KW-1185">Reference proteome</keyword>
<evidence type="ECO:0000256" key="1">
    <source>
        <dbReference type="ARBA" id="ARBA00009018"/>
    </source>
</evidence>
<organism evidence="5 6">
    <name type="scientific">Phanerochaete sordida</name>
    <dbReference type="NCBI Taxonomy" id="48140"/>
    <lineage>
        <taxon>Eukaryota</taxon>
        <taxon>Fungi</taxon>
        <taxon>Dikarya</taxon>
        <taxon>Basidiomycota</taxon>
        <taxon>Agaricomycotina</taxon>
        <taxon>Agaricomycetes</taxon>
        <taxon>Polyporales</taxon>
        <taxon>Phanerochaetaceae</taxon>
        <taxon>Phanerochaete</taxon>
    </lineage>
</organism>
<name>A0A9P3G2F5_9APHY</name>
<dbReference type="PANTHER" id="PTHR10695:SF46">
    <property type="entry name" value="BIFUNCTIONAL COENZYME A SYNTHASE-RELATED"/>
    <property type="match status" value="1"/>
</dbReference>
<dbReference type="PANTHER" id="PTHR10695">
    <property type="entry name" value="DEPHOSPHO-COA KINASE-RELATED"/>
    <property type="match status" value="1"/>
</dbReference>
<dbReference type="Pfam" id="PF01121">
    <property type="entry name" value="CoaE"/>
    <property type="match status" value="1"/>
</dbReference>
<reference evidence="5 6" key="1">
    <citation type="submission" date="2021-08" db="EMBL/GenBank/DDBJ databases">
        <title>Draft Genome Sequence of Phanerochaete sordida strain YK-624.</title>
        <authorList>
            <person name="Mori T."/>
            <person name="Dohra H."/>
            <person name="Suzuki T."/>
            <person name="Kawagishi H."/>
            <person name="Hirai H."/>
        </authorList>
    </citation>
    <scope>NUCLEOTIDE SEQUENCE [LARGE SCALE GENOMIC DNA]</scope>
    <source>
        <strain evidence="5 6">YK-624</strain>
    </source>
</reference>
<keyword evidence="4" id="KW-1133">Transmembrane helix</keyword>
<dbReference type="GO" id="GO:0015937">
    <property type="term" value="P:coenzyme A biosynthetic process"/>
    <property type="evidence" value="ECO:0007669"/>
    <property type="project" value="InterPro"/>
</dbReference>